<sequence>MHYYLPTAILLSVLFTAVNAVTTSSGDIFGHPASKSPSVIEYLGIPYAQAPVGELRFAPPVGFATTEIFKATDFVPIPYPNKTDNFNRIVDAFLGQGAVFGEDCLTLNVWAKNSTELGRAVMVFFYGGRFDIGGTNSPFYNGQYLADSEDIVVITVNYRTNIFGFPGAPQTTQNLGLLDQRLALEWVRSNVAAFAGDSARITIFGQSAGGIAVDYHAFAFADDPIAAGVIAQSGAALSLAANTPEVALGHWTTASGIVGCASDGDDPAVVMQCMRSKNFSDILAAEAQIVTAGDPALLPSPPFQPTVDNITVFADYLALSDAGQFAKLVNSFLCSTDNEAGLYRVPALAFGLSISDSQWDLFNLAGFTCPASRSALSRSTAGVPTWRYRYFGDWDNLRLFPGSGAYHGSELEMVFGTAEDVSGEASGVQQEGVSGMMRQAWGAFAKDPRAGLTALGWPQYEPSADTLVRIAFEDEETVSLVNPILYDEPCSTLAGSLSAAQGAF</sequence>
<comment type="caution">
    <text evidence="5">The sequence shown here is derived from an EMBL/GenBank/DDBJ whole genome shotgun (WGS) entry which is preliminary data.</text>
</comment>
<keyword evidence="3" id="KW-0732">Signal</keyword>
<dbReference type="SUPFAM" id="SSF53474">
    <property type="entry name" value="alpha/beta-Hydrolases"/>
    <property type="match status" value="1"/>
</dbReference>
<comment type="similarity">
    <text evidence="1">Belongs to the type-B carboxylesterase/lipase family.</text>
</comment>
<evidence type="ECO:0000313" key="5">
    <source>
        <dbReference type="EMBL" id="KAJ7617035.1"/>
    </source>
</evidence>
<dbReference type="PANTHER" id="PTHR43918">
    <property type="entry name" value="ACETYLCHOLINESTERASE"/>
    <property type="match status" value="1"/>
</dbReference>
<evidence type="ECO:0000256" key="1">
    <source>
        <dbReference type="ARBA" id="ARBA00005964"/>
    </source>
</evidence>
<dbReference type="InterPro" id="IPR002018">
    <property type="entry name" value="CarbesteraseB"/>
</dbReference>
<reference evidence="5" key="1">
    <citation type="submission" date="2023-03" db="EMBL/GenBank/DDBJ databases">
        <title>Massive genome expansion in bonnet fungi (Mycena s.s.) driven by repeated elements and novel gene families across ecological guilds.</title>
        <authorList>
            <consortium name="Lawrence Berkeley National Laboratory"/>
            <person name="Harder C.B."/>
            <person name="Miyauchi S."/>
            <person name="Viragh M."/>
            <person name="Kuo A."/>
            <person name="Thoen E."/>
            <person name="Andreopoulos B."/>
            <person name="Lu D."/>
            <person name="Skrede I."/>
            <person name="Drula E."/>
            <person name="Henrissat B."/>
            <person name="Morin E."/>
            <person name="Kohler A."/>
            <person name="Barry K."/>
            <person name="LaButti K."/>
            <person name="Morin E."/>
            <person name="Salamov A."/>
            <person name="Lipzen A."/>
            <person name="Mereny Z."/>
            <person name="Hegedus B."/>
            <person name="Baldrian P."/>
            <person name="Stursova M."/>
            <person name="Weitz H."/>
            <person name="Taylor A."/>
            <person name="Grigoriev I.V."/>
            <person name="Nagy L.G."/>
            <person name="Martin F."/>
            <person name="Kauserud H."/>
        </authorList>
    </citation>
    <scope>NUCLEOTIDE SEQUENCE</scope>
    <source>
        <strain evidence="5">9284</strain>
    </source>
</reference>
<dbReference type="GO" id="GO:0052689">
    <property type="term" value="F:carboxylic ester hydrolase activity"/>
    <property type="evidence" value="ECO:0007669"/>
    <property type="project" value="TreeGrafter"/>
</dbReference>
<evidence type="ECO:0000259" key="4">
    <source>
        <dbReference type="Pfam" id="PF00135"/>
    </source>
</evidence>
<dbReference type="InterPro" id="IPR029058">
    <property type="entry name" value="AB_hydrolase_fold"/>
</dbReference>
<evidence type="ECO:0000256" key="2">
    <source>
        <dbReference type="ARBA" id="ARBA00022801"/>
    </source>
</evidence>
<gene>
    <name evidence="5" type="ORF">FB45DRAFT_981297</name>
</gene>
<dbReference type="EMBL" id="JARKIF010000021">
    <property type="protein sequence ID" value="KAJ7617035.1"/>
    <property type="molecule type" value="Genomic_DNA"/>
</dbReference>
<dbReference type="Proteomes" id="UP001221142">
    <property type="component" value="Unassembled WGS sequence"/>
</dbReference>
<name>A0AAD7FD46_9AGAR</name>
<organism evidence="5 6">
    <name type="scientific">Roridomyces roridus</name>
    <dbReference type="NCBI Taxonomy" id="1738132"/>
    <lineage>
        <taxon>Eukaryota</taxon>
        <taxon>Fungi</taxon>
        <taxon>Dikarya</taxon>
        <taxon>Basidiomycota</taxon>
        <taxon>Agaricomycotina</taxon>
        <taxon>Agaricomycetes</taxon>
        <taxon>Agaricomycetidae</taxon>
        <taxon>Agaricales</taxon>
        <taxon>Marasmiineae</taxon>
        <taxon>Mycenaceae</taxon>
        <taxon>Roridomyces</taxon>
    </lineage>
</organism>
<evidence type="ECO:0000256" key="3">
    <source>
        <dbReference type="SAM" id="SignalP"/>
    </source>
</evidence>
<keyword evidence="2" id="KW-0378">Hydrolase</keyword>
<feature type="domain" description="Carboxylesterase type B" evidence="4">
    <location>
        <begin position="19"/>
        <end position="341"/>
    </location>
</feature>
<dbReference type="InterPro" id="IPR050654">
    <property type="entry name" value="AChE-related_enzymes"/>
</dbReference>
<keyword evidence="6" id="KW-1185">Reference proteome</keyword>
<dbReference type="AlphaFoldDB" id="A0AAD7FD46"/>
<accession>A0AAD7FD46</accession>
<evidence type="ECO:0000313" key="6">
    <source>
        <dbReference type="Proteomes" id="UP001221142"/>
    </source>
</evidence>
<protein>
    <submittedName>
        <fullName evidence="5">Carboxylesterase</fullName>
    </submittedName>
</protein>
<dbReference type="Pfam" id="PF00135">
    <property type="entry name" value="COesterase"/>
    <property type="match status" value="1"/>
</dbReference>
<feature type="signal peptide" evidence="3">
    <location>
        <begin position="1"/>
        <end position="20"/>
    </location>
</feature>
<proteinExistence type="inferred from homology"/>
<dbReference type="Gene3D" id="3.40.50.1820">
    <property type="entry name" value="alpha/beta hydrolase"/>
    <property type="match status" value="2"/>
</dbReference>
<feature type="chain" id="PRO_5042201348" evidence="3">
    <location>
        <begin position="21"/>
        <end position="504"/>
    </location>
</feature>
<dbReference type="PANTHER" id="PTHR43918:SF4">
    <property type="entry name" value="CARBOXYLIC ESTER HYDROLASE"/>
    <property type="match status" value="1"/>
</dbReference>